<dbReference type="OrthoDB" id="3829721at2"/>
<reference evidence="3 4" key="1">
    <citation type="submission" date="2019-10" db="EMBL/GenBank/DDBJ databases">
        <title>Genome sequence of Luteimicrobium xylanilyticum HY-24.</title>
        <authorList>
            <person name="Kim D.Y."/>
            <person name="Park H.-Y."/>
        </authorList>
    </citation>
    <scope>NUCLEOTIDE SEQUENCE [LARGE SCALE GENOMIC DNA]</scope>
    <source>
        <strain evidence="3 4">HY-24</strain>
    </source>
</reference>
<accession>A0A5P9QF07</accession>
<feature type="transmembrane region" description="Helical" evidence="2">
    <location>
        <begin position="148"/>
        <end position="167"/>
    </location>
</feature>
<dbReference type="EMBL" id="CP045529">
    <property type="protein sequence ID" value="QFU99846.1"/>
    <property type="molecule type" value="Genomic_DNA"/>
</dbReference>
<dbReference type="InterPro" id="IPR005325">
    <property type="entry name" value="DUF308_memb"/>
</dbReference>
<feature type="transmembrane region" description="Helical" evidence="2">
    <location>
        <begin position="90"/>
        <end position="111"/>
    </location>
</feature>
<gene>
    <name evidence="3" type="ORF">KDY119_03382</name>
</gene>
<evidence type="ECO:0000313" key="4">
    <source>
        <dbReference type="Proteomes" id="UP000326702"/>
    </source>
</evidence>
<dbReference type="PANTHER" id="PTHR34989">
    <property type="entry name" value="PROTEIN HDED"/>
    <property type="match status" value="1"/>
</dbReference>
<feature type="compositionally biased region" description="Low complexity" evidence="1">
    <location>
        <begin position="267"/>
        <end position="277"/>
    </location>
</feature>
<feature type="region of interest" description="Disordered" evidence="1">
    <location>
        <begin position="229"/>
        <end position="295"/>
    </location>
</feature>
<dbReference type="AlphaFoldDB" id="A0A5P9QF07"/>
<keyword evidence="2" id="KW-1133">Transmembrane helix</keyword>
<name>A0A5P9QF07_9MICO</name>
<dbReference type="KEGG" id="lxl:KDY119_03382"/>
<keyword evidence="4" id="KW-1185">Reference proteome</keyword>
<feature type="compositionally biased region" description="Low complexity" evidence="1">
    <location>
        <begin position="234"/>
        <end position="248"/>
    </location>
</feature>
<evidence type="ECO:0000313" key="3">
    <source>
        <dbReference type="EMBL" id="QFU99846.1"/>
    </source>
</evidence>
<dbReference type="InterPro" id="IPR052712">
    <property type="entry name" value="Acid_resist_chaperone_HdeD"/>
</dbReference>
<proteinExistence type="predicted"/>
<dbReference type="Pfam" id="PF03729">
    <property type="entry name" value="DUF308"/>
    <property type="match status" value="2"/>
</dbReference>
<protein>
    <submittedName>
        <fullName evidence="3">Uncharacterized protein</fullName>
    </submittedName>
</protein>
<organism evidence="3 4">
    <name type="scientific">Luteimicrobium xylanilyticum</name>
    <dbReference type="NCBI Taxonomy" id="1133546"/>
    <lineage>
        <taxon>Bacteria</taxon>
        <taxon>Bacillati</taxon>
        <taxon>Actinomycetota</taxon>
        <taxon>Actinomycetes</taxon>
        <taxon>Micrococcales</taxon>
        <taxon>Luteimicrobium</taxon>
    </lineage>
</organism>
<dbReference type="Proteomes" id="UP000326702">
    <property type="component" value="Chromosome"/>
</dbReference>
<evidence type="ECO:0000256" key="2">
    <source>
        <dbReference type="SAM" id="Phobius"/>
    </source>
</evidence>
<evidence type="ECO:0000256" key="1">
    <source>
        <dbReference type="SAM" id="MobiDB-lite"/>
    </source>
</evidence>
<keyword evidence="2" id="KW-0812">Transmembrane</keyword>
<feature type="region of interest" description="Disordered" evidence="1">
    <location>
        <begin position="1"/>
        <end position="23"/>
    </location>
</feature>
<feature type="transmembrane region" description="Helical" evidence="2">
    <location>
        <begin position="117"/>
        <end position="141"/>
    </location>
</feature>
<feature type="transmembrane region" description="Helical" evidence="2">
    <location>
        <begin position="64"/>
        <end position="83"/>
    </location>
</feature>
<dbReference type="PANTHER" id="PTHR34989:SF1">
    <property type="entry name" value="PROTEIN HDED"/>
    <property type="match status" value="1"/>
</dbReference>
<dbReference type="RefSeq" id="WP_153022565.1">
    <property type="nucleotide sequence ID" value="NZ_BAABIH010000016.1"/>
</dbReference>
<sequence>MTATTSSGSDRDEQRGAAKSTKNQAPPEFRRVWLVAIVRGVLLLVLGLLLLIDPVRSDLDRMRWVLGAFMIADGLVAALAALWHRNQSSWQVWLTQTAVAVVLGVVVLVWPDLTAKALYYVLAAWVIALGVTLIVTAGVLARSRDIEWSWELTAGVVSFLFGILLVFRLPDGDVQQTTALVFAFFAWVMGAIFVVTGFATRTLALELRSLRAQLAERGGAAAPARLVLGGVGEGAPRPASRPSRPDGPAARDEKKAAPSGPEKEQRGTTPRAATAPPTTEPTERPRHEPGEGSGS</sequence>
<dbReference type="GO" id="GO:0005886">
    <property type="term" value="C:plasma membrane"/>
    <property type="evidence" value="ECO:0007669"/>
    <property type="project" value="TreeGrafter"/>
</dbReference>
<feature type="compositionally biased region" description="Basic and acidic residues" evidence="1">
    <location>
        <begin position="249"/>
        <end position="266"/>
    </location>
</feature>
<keyword evidence="2" id="KW-0472">Membrane</keyword>
<feature type="transmembrane region" description="Helical" evidence="2">
    <location>
        <begin position="32"/>
        <end position="52"/>
    </location>
</feature>
<feature type="compositionally biased region" description="Basic and acidic residues" evidence="1">
    <location>
        <begin position="281"/>
        <end position="295"/>
    </location>
</feature>
<feature type="transmembrane region" description="Helical" evidence="2">
    <location>
        <begin position="179"/>
        <end position="199"/>
    </location>
</feature>